<sequence>MKLATAAIALLLLCPLPAQAQSADLWASYSVNSQTGAWGFAVGRPSQQAAYNDARNGCRRTGCYEALSKFARCVALYAAVANGRHYFRGGSSESLAGAENVAKRQFPNNLQPRKVHSICI</sequence>
<evidence type="ECO:0000256" key="1">
    <source>
        <dbReference type="SAM" id="SignalP"/>
    </source>
</evidence>
<organism evidence="3 4">
    <name type="scientific">Devosia equisanguinis</name>
    <dbReference type="NCBI Taxonomy" id="2490941"/>
    <lineage>
        <taxon>Bacteria</taxon>
        <taxon>Pseudomonadati</taxon>
        <taxon>Pseudomonadota</taxon>
        <taxon>Alphaproteobacteria</taxon>
        <taxon>Hyphomicrobiales</taxon>
        <taxon>Devosiaceae</taxon>
        <taxon>Devosia</taxon>
    </lineage>
</organism>
<gene>
    <name evidence="3" type="ORF">DEVEQU_03452</name>
</gene>
<evidence type="ECO:0000313" key="3">
    <source>
        <dbReference type="EMBL" id="VDS06294.1"/>
    </source>
</evidence>
<dbReference type="Pfam" id="PF13827">
    <property type="entry name" value="DUF4189"/>
    <property type="match status" value="1"/>
</dbReference>
<feature type="signal peptide" evidence="1">
    <location>
        <begin position="1"/>
        <end position="20"/>
    </location>
</feature>
<reference evidence="3 4" key="1">
    <citation type="submission" date="2018-12" db="EMBL/GenBank/DDBJ databases">
        <authorList>
            <person name="Criscuolo A."/>
        </authorList>
    </citation>
    <scope>NUCLEOTIDE SEQUENCE [LARGE SCALE GENOMIC DNA]</scope>
    <source>
        <strain evidence="3">ACIP1116281</strain>
    </source>
</reference>
<dbReference type="InterPro" id="IPR025240">
    <property type="entry name" value="DUF4189"/>
</dbReference>
<dbReference type="EMBL" id="UZWD01000041">
    <property type="protein sequence ID" value="VDS06294.1"/>
    <property type="molecule type" value="Genomic_DNA"/>
</dbReference>
<protein>
    <recommendedName>
        <fullName evidence="2">DUF4189 domain-containing protein</fullName>
    </recommendedName>
</protein>
<dbReference type="RefSeq" id="WP_164550466.1">
    <property type="nucleotide sequence ID" value="NZ_JBHTMH010000001.1"/>
</dbReference>
<feature type="domain" description="DUF4189" evidence="2">
    <location>
        <begin position="26"/>
        <end position="108"/>
    </location>
</feature>
<keyword evidence="1" id="KW-0732">Signal</keyword>
<evidence type="ECO:0000313" key="4">
    <source>
        <dbReference type="Proteomes" id="UP000268844"/>
    </source>
</evidence>
<evidence type="ECO:0000259" key="2">
    <source>
        <dbReference type="Pfam" id="PF13827"/>
    </source>
</evidence>
<proteinExistence type="predicted"/>
<dbReference type="Proteomes" id="UP000268844">
    <property type="component" value="Unassembled WGS sequence"/>
</dbReference>
<dbReference type="AlphaFoldDB" id="A0A3S4CUQ7"/>
<accession>A0A3S4CUQ7</accession>
<keyword evidence="4" id="KW-1185">Reference proteome</keyword>
<feature type="chain" id="PRO_5018633484" description="DUF4189 domain-containing protein" evidence="1">
    <location>
        <begin position="21"/>
        <end position="120"/>
    </location>
</feature>
<name>A0A3S4CUQ7_9HYPH</name>